<evidence type="ECO:0000256" key="14">
    <source>
        <dbReference type="SAM" id="MobiDB-lite"/>
    </source>
</evidence>
<evidence type="ECO:0000256" key="13">
    <source>
        <dbReference type="PROSITE-ProRule" id="PRU00023"/>
    </source>
</evidence>
<dbReference type="GO" id="GO:0005262">
    <property type="term" value="F:calcium channel activity"/>
    <property type="evidence" value="ECO:0007669"/>
    <property type="project" value="UniProtKB-KW"/>
</dbReference>
<keyword evidence="11 15" id="KW-0472">Membrane</keyword>
<keyword evidence="9 15" id="KW-1133">Transmembrane helix</keyword>
<dbReference type="GO" id="GO:0098703">
    <property type="term" value="P:calcium ion import across plasma membrane"/>
    <property type="evidence" value="ECO:0007669"/>
    <property type="project" value="TreeGrafter"/>
</dbReference>
<evidence type="ECO:0000256" key="9">
    <source>
        <dbReference type="ARBA" id="ARBA00022989"/>
    </source>
</evidence>
<feature type="transmembrane region" description="Helical" evidence="15">
    <location>
        <begin position="434"/>
        <end position="453"/>
    </location>
</feature>
<dbReference type="PANTHER" id="PTHR10582">
    <property type="entry name" value="TRANSIENT RECEPTOR POTENTIAL ION CHANNEL PROTEIN"/>
    <property type="match status" value="1"/>
</dbReference>
<dbReference type="InterPro" id="IPR002110">
    <property type="entry name" value="Ankyrin_rpt"/>
</dbReference>
<dbReference type="GO" id="GO:0005886">
    <property type="term" value="C:plasma membrane"/>
    <property type="evidence" value="ECO:0007669"/>
    <property type="project" value="UniProtKB-SubCell"/>
</dbReference>
<evidence type="ECO:0000313" key="18">
    <source>
        <dbReference type="WBParaSite" id="Gr19_v10_g5469.t1"/>
    </source>
</evidence>
<dbReference type="PROSITE" id="PS50088">
    <property type="entry name" value="ANK_REPEAT"/>
    <property type="match status" value="2"/>
</dbReference>
<evidence type="ECO:0000256" key="10">
    <source>
        <dbReference type="ARBA" id="ARBA00023065"/>
    </source>
</evidence>
<evidence type="ECO:0000256" key="7">
    <source>
        <dbReference type="ARBA" id="ARBA00022737"/>
    </source>
</evidence>
<feature type="repeat" description="ANK" evidence="13">
    <location>
        <begin position="306"/>
        <end position="338"/>
    </location>
</feature>
<feature type="region of interest" description="Disordered" evidence="14">
    <location>
        <begin position="85"/>
        <end position="107"/>
    </location>
</feature>
<evidence type="ECO:0000256" key="12">
    <source>
        <dbReference type="ARBA" id="ARBA00023303"/>
    </source>
</evidence>
<keyword evidence="6 15" id="KW-0812">Transmembrane</keyword>
<dbReference type="Pfam" id="PF00023">
    <property type="entry name" value="Ank"/>
    <property type="match status" value="1"/>
</dbReference>
<dbReference type="InterPro" id="IPR036770">
    <property type="entry name" value="Ankyrin_rpt-contain_sf"/>
</dbReference>
<keyword evidence="13" id="KW-0040">ANK repeat</keyword>
<evidence type="ECO:0000256" key="8">
    <source>
        <dbReference type="ARBA" id="ARBA00022837"/>
    </source>
</evidence>
<evidence type="ECO:0000256" key="5">
    <source>
        <dbReference type="ARBA" id="ARBA00022673"/>
    </source>
</evidence>
<proteinExistence type="predicted"/>
<dbReference type="WBParaSite" id="Gr19_v10_g5469.t1">
    <property type="protein sequence ID" value="Gr19_v10_g5469.t1"/>
    <property type="gene ID" value="Gr19_v10_g5469"/>
</dbReference>
<feature type="transmembrane region" description="Helical" evidence="15">
    <location>
        <begin position="571"/>
        <end position="589"/>
    </location>
</feature>
<keyword evidence="8" id="KW-0106">Calcium</keyword>
<dbReference type="FunFam" id="1.25.40.20:FF:000181">
    <property type="entry name" value="Nanchung, isoform A"/>
    <property type="match status" value="1"/>
</dbReference>
<keyword evidence="3" id="KW-1003">Cell membrane</keyword>
<dbReference type="Gene3D" id="1.25.40.20">
    <property type="entry name" value="Ankyrin repeat-containing domain"/>
    <property type="match status" value="1"/>
</dbReference>
<feature type="transmembrane region" description="Helical" evidence="15">
    <location>
        <begin position="640"/>
        <end position="662"/>
    </location>
</feature>
<keyword evidence="5" id="KW-0107">Calcium channel</keyword>
<name>A0A914HZB2_GLORO</name>
<dbReference type="SMART" id="SM00248">
    <property type="entry name" value="ANK"/>
    <property type="match status" value="4"/>
</dbReference>
<dbReference type="AlphaFoldDB" id="A0A914HZB2"/>
<keyword evidence="7" id="KW-0677">Repeat</keyword>
<accession>A0A914HZB2</accession>
<dbReference type="PROSITE" id="PS50297">
    <property type="entry name" value="ANK_REP_REGION"/>
    <property type="match status" value="1"/>
</dbReference>
<feature type="transmembrane region" description="Helical" evidence="15">
    <location>
        <begin position="601"/>
        <end position="619"/>
    </location>
</feature>
<feature type="region of interest" description="Disordered" evidence="14">
    <location>
        <begin position="838"/>
        <end position="869"/>
    </location>
</feature>
<evidence type="ECO:0000256" key="2">
    <source>
        <dbReference type="ARBA" id="ARBA00022448"/>
    </source>
</evidence>
<evidence type="ECO:0000259" key="16">
    <source>
        <dbReference type="Pfam" id="PF00520"/>
    </source>
</evidence>
<feature type="compositionally biased region" description="Polar residues" evidence="14">
    <location>
        <begin position="850"/>
        <end position="869"/>
    </location>
</feature>
<organism evidence="17 18">
    <name type="scientific">Globodera rostochiensis</name>
    <name type="common">Golden nematode worm</name>
    <name type="synonym">Heterodera rostochiensis</name>
    <dbReference type="NCBI Taxonomy" id="31243"/>
    <lineage>
        <taxon>Eukaryota</taxon>
        <taxon>Metazoa</taxon>
        <taxon>Ecdysozoa</taxon>
        <taxon>Nematoda</taxon>
        <taxon>Chromadorea</taxon>
        <taxon>Rhabditida</taxon>
        <taxon>Tylenchina</taxon>
        <taxon>Tylenchomorpha</taxon>
        <taxon>Tylenchoidea</taxon>
        <taxon>Heteroderidae</taxon>
        <taxon>Heteroderinae</taxon>
        <taxon>Globodera</taxon>
    </lineage>
</organism>
<evidence type="ECO:0000256" key="3">
    <source>
        <dbReference type="ARBA" id="ARBA00022475"/>
    </source>
</evidence>
<evidence type="ECO:0000256" key="15">
    <source>
        <dbReference type="SAM" id="Phobius"/>
    </source>
</evidence>
<keyword evidence="12" id="KW-0407">Ion channel</keyword>
<dbReference type="Pfam" id="PF12796">
    <property type="entry name" value="Ank_2"/>
    <property type="match status" value="1"/>
</dbReference>
<evidence type="ECO:0000256" key="1">
    <source>
        <dbReference type="ARBA" id="ARBA00004651"/>
    </source>
</evidence>
<reference evidence="18" key="1">
    <citation type="submission" date="2022-11" db="UniProtKB">
        <authorList>
            <consortium name="WormBaseParasite"/>
        </authorList>
    </citation>
    <scope>IDENTIFICATION</scope>
</reference>
<dbReference type="SUPFAM" id="SSF48403">
    <property type="entry name" value="Ankyrin repeat"/>
    <property type="match status" value="1"/>
</dbReference>
<keyword evidence="2" id="KW-0813">Transport</keyword>
<dbReference type="PANTHER" id="PTHR10582:SF30">
    <property type="entry name" value="ION TRANSPORT DOMAIN-CONTAINING PROTEIN"/>
    <property type="match status" value="1"/>
</dbReference>
<dbReference type="Pfam" id="PF00520">
    <property type="entry name" value="Ion_trans"/>
    <property type="match status" value="1"/>
</dbReference>
<dbReference type="InterPro" id="IPR024862">
    <property type="entry name" value="TRPV"/>
</dbReference>
<keyword evidence="17" id="KW-1185">Reference proteome</keyword>
<comment type="subcellular location">
    <subcellularLocation>
        <location evidence="1">Cell membrane</location>
        <topology evidence="1">Multi-pass membrane protein</topology>
    </subcellularLocation>
</comment>
<feature type="repeat" description="ANK" evidence="13">
    <location>
        <begin position="205"/>
        <end position="237"/>
    </location>
</feature>
<evidence type="ECO:0000256" key="11">
    <source>
        <dbReference type="ARBA" id="ARBA00023136"/>
    </source>
</evidence>
<dbReference type="InterPro" id="IPR005821">
    <property type="entry name" value="Ion_trans_dom"/>
</dbReference>
<protein>
    <submittedName>
        <fullName evidence="18">Ion transport domain-containing protein</fullName>
    </submittedName>
</protein>
<keyword evidence="10" id="KW-0406">Ion transport</keyword>
<evidence type="ECO:0000256" key="6">
    <source>
        <dbReference type="ARBA" id="ARBA00022692"/>
    </source>
</evidence>
<keyword evidence="4" id="KW-0109">Calcium transport</keyword>
<evidence type="ECO:0000313" key="17">
    <source>
        <dbReference type="Proteomes" id="UP000887572"/>
    </source>
</evidence>
<sequence length="869" mass="99605">MAAGGVRHPLMSTNQQQKLYEFVDMHGGGSLIKWMRYARKGGDYSLVDGYFEKEIRPAMYNDGNGKLESVAELVKMRNKERNERLGAFSRKKGKGKSGPNILDDFNQDANQNRGNLKKALKLLDGGRGGRGDVKYRQIVWKIEERGNMGENLVGCCLMQGGPIHTEVTFCVSFRQIIIFRFLLTIRLLNEFPKLVNDVMLSEDYFGLSPLHQAIVNEDPSLCNYLLQHGADVNQRCYGAFFCPDDQKGSRTDSLEHEYVELSLKTEYTGRMYFGEYPLAFAACTNQFDCYRLLRAKRADPNAQDTNGNACLHMTVIHENMEMLKLVYDSGGKLQLLNKQNLTPLTLAAKLAKKKMFEQILQLESEYVWDYGQASSVAYPLAKIDTINQETGDLNEDSALSLVVYGESTEHLELLDGLLEDLLEAKWEAFAKKRWFISLFGFCIFYIVFFIAFMSRPFSATTWVITDGNVSWTGEMVIGSTGSTANALALANDRTTDEDSGLFGILHNSYFNQPRCHLWKYGMFGFQGNLRMICEPLVYGMALFQVISELVDIRNIGRRRWLHILTSFPSKIFYKLALLLILLILPIRCLCGVDDSMLLLDNMFSVASVILTSLHFLYYCRAVKFVGPFVLMIYKIITQDLFRFFLIYFIFLIGFSQGFFVIFRACERARLAARSQGDANDNQENIMGNPVEALIRLFIMTVGEFSTFYQDLHTCQAPLLGNIGKILFLIFELLVSLMQFNLLIAMMTRTYEMIYATQKEWKRQWAQVILMIELSINPKKRLMALLEYSRPIGTNKRKRAFVVSRKIELDSESERLRKEQQMSALREEKKMILKRRMKDAMHREGRKSKARLNTANPTSLTESMRLQTAN</sequence>
<dbReference type="Proteomes" id="UP000887572">
    <property type="component" value="Unplaced"/>
</dbReference>
<feature type="domain" description="Ion transport" evidence="16">
    <location>
        <begin position="595"/>
        <end position="757"/>
    </location>
</feature>
<feature type="transmembrane region" description="Helical" evidence="15">
    <location>
        <begin position="725"/>
        <end position="744"/>
    </location>
</feature>
<evidence type="ECO:0000256" key="4">
    <source>
        <dbReference type="ARBA" id="ARBA00022568"/>
    </source>
</evidence>